<evidence type="ECO:0000313" key="3">
    <source>
        <dbReference type="Proteomes" id="UP000696280"/>
    </source>
</evidence>
<dbReference type="AlphaFoldDB" id="A0A9N9PYC2"/>
<feature type="region of interest" description="Disordered" evidence="1">
    <location>
        <begin position="53"/>
        <end position="77"/>
    </location>
</feature>
<organism evidence="2 3">
    <name type="scientific">Hymenoscyphus fraxineus</name>
    <dbReference type="NCBI Taxonomy" id="746836"/>
    <lineage>
        <taxon>Eukaryota</taxon>
        <taxon>Fungi</taxon>
        <taxon>Dikarya</taxon>
        <taxon>Ascomycota</taxon>
        <taxon>Pezizomycotina</taxon>
        <taxon>Leotiomycetes</taxon>
        <taxon>Helotiales</taxon>
        <taxon>Helotiaceae</taxon>
        <taxon>Hymenoscyphus</taxon>
    </lineage>
</organism>
<reference evidence="2" key="1">
    <citation type="submission" date="2021-07" db="EMBL/GenBank/DDBJ databases">
        <authorList>
            <person name="Durling M."/>
        </authorList>
    </citation>
    <scope>NUCLEOTIDE SEQUENCE</scope>
</reference>
<feature type="compositionally biased region" description="Basic and acidic residues" evidence="1">
    <location>
        <begin position="62"/>
        <end position="77"/>
    </location>
</feature>
<evidence type="ECO:0000313" key="2">
    <source>
        <dbReference type="EMBL" id="CAG8958537.1"/>
    </source>
</evidence>
<dbReference type="EMBL" id="CAJVRL010000083">
    <property type="protein sequence ID" value="CAG8958537.1"/>
    <property type="molecule type" value="Genomic_DNA"/>
</dbReference>
<dbReference type="Proteomes" id="UP000696280">
    <property type="component" value="Unassembled WGS sequence"/>
</dbReference>
<accession>A0A9N9PYC2</accession>
<gene>
    <name evidence="2" type="ORF">HYFRA_00009852</name>
</gene>
<comment type="caution">
    <text evidence="2">The sequence shown here is derived from an EMBL/GenBank/DDBJ whole genome shotgun (WGS) entry which is preliminary data.</text>
</comment>
<keyword evidence="3" id="KW-1185">Reference proteome</keyword>
<sequence>MAVVYGRQFDILLVDSDRDQVAQIQQGTTNANPMSIEPMYIEIVRSALPRFPKEYANSTGGDSERLDPKADERDGDA</sequence>
<name>A0A9N9PYC2_9HELO</name>
<protein>
    <submittedName>
        <fullName evidence="2">Uncharacterized protein</fullName>
    </submittedName>
</protein>
<proteinExistence type="predicted"/>
<evidence type="ECO:0000256" key="1">
    <source>
        <dbReference type="SAM" id="MobiDB-lite"/>
    </source>
</evidence>